<gene>
    <name evidence="1" type="ORF">K1pha_46</name>
</gene>
<evidence type="ECO:0000313" key="1">
    <source>
        <dbReference type="EMBL" id="APQ41925.1"/>
    </source>
</evidence>
<name>A0A3G1GLG6_9CAUD</name>
<dbReference type="EMBL" id="KY210139">
    <property type="protein sequence ID" value="APQ41925.1"/>
    <property type="molecule type" value="Genomic_DNA"/>
</dbReference>
<protein>
    <recommendedName>
        <fullName evidence="3">DUF2612 domain-containing protein</fullName>
    </recommendedName>
</protein>
<evidence type="ECO:0008006" key="3">
    <source>
        <dbReference type="Google" id="ProtNLM"/>
    </source>
</evidence>
<accession>A0A3G1GLG6</accession>
<dbReference type="Pfam" id="PF11041">
    <property type="entry name" value="Phage_Wedge1"/>
    <property type="match status" value="1"/>
</dbReference>
<dbReference type="Proteomes" id="UP000272247">
    <property type="component" value="Segment"/>
</dbReference>
<organism evidence="1 2">
    <name type="scientific">Xanthomonas phage KPhi1</name>
    <dbReference type="NCBI Taxonomy" id="1927017"/>
    <lineage>
        <taxon>Viruses</taxon>
        <taxon>Duplodnaviria</taxon>
        <taxon>Heunggongvirae</taxon>
        <taxon>Uroviricota</taxon>
        <taxon>Caudoviricetes</taxon>
        <taxon>Kantovirinae</taxon>
        <taxon>Beograduvirus</taxon>
        <taxon>Beograduvirus KPhi1</taxon>
    </lineage>
</organism>
<dbReference type="InterPro" id="IPR021283">
    <property type="entry name" value="Phage_Wedge1"/>
</dbReference>
<proteinExistence type="predicted"/>
<sequence length="226" mass="25418">MTDYGRTLMRQYTSSTTLQALLADFDQWVDLARFQADFLFRVWDITTATGFGLDIWGRILGQGRYLQIQQVPGDNFGFNINAAPGTQWKPWSQAPFYNGQVDGEVSFALQDDAYRQLLLVKAASNIASCDVPSINALMRAMFGDRGRCYVGYDPARPMHIGYHFEFFPTPVERSIIESGLFPQPAGTTAEYIYQVLTYNPFGFAGMNTGANPKYVTGFNQSPFYNP</sequence>
<reference evidence="1 2" key="1">
    <citation type="submission" date="2016-11" db="EMBL/GenBank/DDBJ databases">
        <authorList>
            <person name="Gasic K."/>
        </authorList>
    </citation>
    <scope>NUCLEOTIDE SEQUENCE [LARGE SCALE GENOMIC DNA]</scope>
</reference>
<keyword evidence="2" id="KW-1185">Reference proteome</keyword>
<evidence type="ECO:0000313" key="2">
    <source>
        <dbReference type="Proteomes" id="UP000272247"/>
    </source>
</evidence>